<accession>A0A239WL30</accession>
<evidence type="ECO:0000256" key="5">
    <source>
        <dbReference type="ARBA" id="ARBA00022683"/>
    </source>
</evidence>
<protein>
    <submittedName>
        <fullName evidence="7">PTS system transporter subunit IIA</fullName>
        <ecNumber evidence="7">2.7.1.-</ecNumber>
    </submittedName>
</protein>
<dbReference type="PANTHER" id="PTHR47738:SF2">
    <property type="entry name" value="PTS SYSTEM FRUCTOSE-LIKE EIIA COMPONENT"/>
    <property type="match status" value="1"/>
</dbReference>
<dbReference type="EMBL" id="LT906454">
    <property type="protein sequence ID" value="SNV35187.1"/>
    <property type="molecule type" value="Genomic_DNA"/>
</dbReference>
<evidence type="ECO:0000313" key="8">
    <source>
        <dbReference type="Proteomes" id="UP000215144"/>
    </source>
</evidence>
<reference evidence="7 8" key="1">
    <citation type="submission" date="2017-06" db="EMBL/GenBank/DDBJ databases">
        <authorList>
            <consortium name="Pathogen Informatics"/>
        </authorList>
    </citation>
    <scope>NUCLEOTIDE SEQUENCE [LARGE SCALE GENOMIC DNA]</scope>
    <source>
        <strain evidence="7 8">NCTC11291</strain>
    </source>
</reference>
<dbReference type="InterPro" id="IPR016152">
    <property type="entry name" value="PTrfase/Anion_transptr"/>
</dbReference>
<dbReference type="Pfam" id="PF00359">
    <property type="entry name" value="PTS_EIIA_2"/>
    <property type="match status" value="1"/>
</dbReference>
<evidence type="ECO:0000313" key="7">
    <source>
        <dbReference type="EMBL" id="SNV35187.1"/>
    </source>
</evidence>
<dbReference type="NCBIfam" id="TIGR00848">
    <property type="entry name" value="fruA"/>
    <property type="match status" value="1"/>
</dbReference>
<dbReference type="PROSITE" id="PS00372">
    <property type="entry name" value="PTS_EIIA_TYPE_2_HIS"/>
    <property type="match status" value="1"/>
</dbReference>
<dbReference type="KEGG" id="saco:SAME_00452"/>
<keyword evidence="3" id="KW-0762">Sugar transport</keyword>
<dbReference type="GO" id="GO:0016020">
    <property type="term" value="C:membrane"/>
    <property type="evidence" value="ECO:0007669"/>
    <property type="project" value="InterPro"/>
</dbReference>
<gene>
    <name evidence="7" type="primary">alsA2</name>
    <name evidence="7" type="ORF">SAMEA4504048_00452</name>
</gene>
<sequence length="149" mass="16323">MQVVDAIDSKLVVTELDVSTKDDMLKVLIERLTVNGYVNDLDGFLKDVYKREAEGQTGIGNFVAIPHGKSVFVDKVGVAIGINQQEIPWESLDDNGAKVVILFAVGNDTEGAQEHLKLLSLFARKLGNDEIVNHLVNSKTVDDVINAFK</sequence>
<keyword evidence="1" id="KW-0813">Transport</keyword>
<dbReference type="AlphaFoldDB" id="A0A239WL30"/>
<dbReference type="Gene3D" id="3.40.930.10">
    <property type="entry name" value="Mannitol-specific EII, Chain A"/>
    <property type="match status" value="1"/>
</dbReference>
<dbReference type="CDD" id="cd00211">
    <property type="entry name" value="PTS_IIA_fru"/>
    <property type="match status" value="1"/>
</dbReference>
<dbReference type="InterPro" id="IPR051541">
    <property type="entry name" value="PTS_SugarTrans_NitroReg"/>
</dbReference>
<evidence type="ECO:0000259" key="6">
    <source>
        <dbReference type="PROSITE" id="PS51094"/>
    </source>
</evidence>
<dbReference type="GO" id="GO:0008982">
    <property type="term" value="F:protein-N(PI)-phosphohistidine-sugar phosphotransferase activity"/>
    <property type="evidence" value="ECO:0007669"/>
    <property type="project" value="InterPro"/>
</dbReference>
<evidence type="ECO:0000256" key="4">
    <source>
        <dbReference type="ARBA" id="ARBA00022679"/>
    </source>
</evidence>
<dbReference type="GO" id="GO:0009401">
    <property type="term" value="P:phosphoenolpyruvate-dependent sugar phosphotransferase system"/>
    <property type="evidence" value="ECO:0007669"/>
    <property type="project" value="UniProtKB-KW"/>
</dbReference>
<keyword evidence="2" id="KW-0597">Phosphoprotein</keyword>
<proteinExistence type="predicted"/>
<dbReference type="Proteomes" id="UP000215144">
    <property type="component" value="Chromosome 1"/>
</dbReference>
<organism evidence="7 8">
    <name type="scientific">Streptococcus acidominimus</name>
    <dbReference type="NCBI Taxonomy" id="1326"/>
    <lineage>
        <taxon>Bacteria</taxon>
        <taxon>Bacillati</taxon>
        <taxon>Bacillota</taxon>
        <taxon>Bacilli</taxon>
        <taxon>Lactobacillales</taxon>
        <taxon>Streptococcaceae</taxon>
        <taxon>Streptococcus</taxon>
    </lineage>
</organism>
<dbReference type="OrthoDB" id="95460at2"/>
<dbReference type="EC" id="2.7.1.-" evidence="7"/>
<name>A0A239WL30_STRAI</name>
<dbReference type="RefSeq" id="WP_018380081.1">
    <property type="nucleotide sequence ID" value="NZ_LT906454.1"/>
</dbReference>
<dbReference type="SUPFAM" id="SSF55804">
    <property type="entry name" value="Phoshotransferase/anion transport protein"/>
    <property type="match status" value="1"/>
</dbReference>
<keyword evidence="4 7" id="KW-0808">Transferase</keyword>
<dbReference type="PROSITE" id="PS51094">
    <property type="entry name" value="PTS_EIIA_TYPE_2"/>
    <property type="match status" value="1"/>
</dbReference>
<dbReference type="InterPro" id="IPR002178">
    <property type="entry name" value="PTS_EIIA_type-2_dom"/>
</dbReference>
<evidence type="ECO:0000256" key="3">
    <source>
        <dbReference type="ARBA" id="ARBA00022597"/>
    </source>
</evidence>
<dbReference type="InterPro" id="IPR004715">
    <property type="entry name" value="PTS_IIA_fruc"/>
</dbReference>
<keyword evidence="5" id="KW-0598">Phosphotransferase system</keyword>
<evidence type="ECO:0000256" key="1">
    <source>
        <dbReference type="ARBA" id="ARBA00022448"/>
    </source>
</evidence>
<feature type="domain" description="PTS EIIA type-2" evidence="6">
    <location>
        <begin position="5"/>
        <end position="149"/>
    </location>
</feature>
<evidence type="ECO:0000256" key="2">
    <source>
        <dbReference type="ARBA" id="ARBA00022553"/>
    </source>
</evidence>
<dbReference type="PANTHER" id="PTHR47738">
    <property type="entry name" value="PTS SYSTEM FRUCTOSE-LIKE EIIA COMPONENT-RELATED"/>
    <property type="match status" value="1"/>
</dbReference>